<comment type="caution">
    <text evidence="1">The sequence shown here is derived from an EMBL/GenBank/DDBJ whole genome shotgun (WGS) entry which is preliminary data.</text>
</comment>
<sequence length="68" mass="8032">GWYRMGKLMLRVGHFNQAEELYNELLEDASNDSDRAFIYHQLGDYQAEKSSRRSSGLSYFLQQHWSTV</sequence>
<feature type="non-terminal residue" evidence="1">
    <location>
        <position position="1"/>
    </location>
</feature>
<dbReference type="Proteomes" id="UP000663848">
    <property type="component" value="Unassembled WGS sequence"/>
</dbReference>
<dbReference type="Gene3D" id="1.25.40.10">
    <property type="entry name" value="Tetratricopeptide repeat domain"/>
    <property type="match status" value="1"/>
</dbReference>
<gene>
    <name evidence="1" type="ORF">QYT958_LOCUS40259</name>
</gene>
<organism evidence="1 2">
    <name type="scientific">Rotaria socialis</name>
    <dbReference type="NCBI Taxonomy" id="392032"/>
    <lineage>
        <taxon>Eukaryota</taxon>
        <taxon>Metazoa</taxon>
        <taxon>Spiralia</taxon>
        <taxon>Gnathifera</taxon>
        <taxon>Rotifera</taxon>
        <taxon>Eurotatoria</taxon>
        <taxon>Bdelloidea</taxon>
        <taxon>Philodinida</taxon>
        <taxon>Philodinidae</taxon>
        <taxon>Rotaria</taxon>
    </lineage>
</organism>
<dbReference type="InterPro" id="IPR011990">
    <property type="entry name" value="TPR-like_helical_dom_sf"/>
</dbReference>
<evidence type="ECO:0008006" key="3">
    <source>
        <dbReference type="Google" id="ProtNLM"/>
    </source>
</evidence>
<dbReference type="SUPFAM" id="SSF48452">
    <property type="entry name" value="TPR-like"/>
    <property type="match status" value="1"/>
</dbReference>
<dbReference type="EMBL" id="CAJOBR010040620">
    <property type="protein sequence ID" value="CAF5025190.1"/>
    <property type="molecule type" value="Genomic_DNA"/>
</dbReference>
<evidence type="ECO:0000313" key="1">
    <source>
        <dbReference type="EMBL" id="CAF5025190.1"/>
    </source>
</evidence>
<dbReference type="AlphaFoldDB" id="A0A822BTH9"/>
<proteinExistence type="predicted"/>
<reference evidence="1" key="1">
    <citation type="submission" date="2021-02" db="EMBL/GenBank/DDBJ databases">
        <authorList>
            <person name="Nowell W R."/>
        </authorList>
    </citation>
    <scope>NUCLEOTIDE SEQUENCE</scope>
</reference>
<protein>
    <recommendedName>
        <fullName evidence="3">Tetratricopeptide repeat protein</fullName>
    </recommendedName>
</protein>
<accession>A0A822BTH9</accession>
<evidence type="ECO:0000313" key="2">
    <source>
        <dbReference type="Proteomes" id="UP000663848"/>
    </source>
</evidence>
<name>A0A822BTH9_9BILA</name>